<keyword evidence="19" id="KW-1185">Reference proteome</keyword>
<comment type="function">
    <text evidence="12">The UvrABC repair system catalyzes the recognition and processing of DNA lesions. A damage recognition complex composed of 2 UvrA and 2 UvrB subunits scans DNA for abnormalities. Upon binding of the UvrA(2)B(2) complex to a putative damaged site, the DNA wraps around one UvrB monomer. DNA wrap is dependent on ATP binding by UvrB and probably causes local melting of the DNA helix, facilitating insertion of UvrB beta-hairpin between the DNA strands. Then UvrB probes one DNA strand for the presence of a lesion. If a lesion is found the UvrA subunits dissociate and the UvrB-DNA preincision complex is formed. This complex is subsequently bound by UvrC and the second UvrB is released. If no lesion is found, the DNA wraps around the other UvrB subunit that will check the other stand for damage.</text>
</comment>
<feature type="short sequence motif" description="Beta-hairpin" evidence="12">
    <location>
        <begin position="91"/>
        <end position="114"/>
    </location>
</feature>
<evidence type="ECO:0000256" key="6">
    <source>
        <dbReference type="ARBA" id="ARBA00022769"/>
    </source>
</evidence>
<dbReference type="SMART" id="SM00487">
    <property type="entry name" value="DEXDc"/>
    <property type="match status" value="1"/>
</dbReference>
<feature type="domain" description="UVR" evidence="15">
    <location>
        <begin position="626"/>
        <end position="661"/>
    </location>
</feature>
<keyword evidence="5 12" id="KW-0227">DNA damage</keyword>
<sequence>MTEFCLQAPFSPTGDQPQAIAQLTASIQAGNRYQTLLGATGTGKTFSVAAVIEKIGKPTLVLAHNKTLAAQLCNELRDFFPNNAVEYFVSYYDYYQPEAYIPVTDTYIEKTAAINDEIDMLRHSATRSLFERRDVIVVASISCIYGLGMPAEYLKAAIPLQIGMEVNQRQILRDLANVQYSRNDIEMGRGKFRVRGDVLEIGPAYEDRIIRVEFFGDEIDAIRYIDPVTGEILKSLEAVNVYPARHFVTPEERLEVACNDIAAELKQQKLDLEQAGKLLEAQRIDQRTRYDLEMLREVGYCNGVENYSRHLAGRQAGESPECLIDYFPKDWLLVIDESHVTVPQIRGMYNGDQARKKVLIEHGFRLPSAADNRPLKAEEFWEKVNKCVFVSATPGNWELEVSEDHVVEQVIRPTGVVDPEISVRPTEGQIDDLLGEIKDRADRHERVLITTLTKRMAEDLTEYLQDHGIRVRYLHSEITSIERIEILQNLREGKFDVLVGVNLLREGLDLPEVSLVAIMDADKEGFLRTERSLIQTIGRAARHVQGQAILYADNMTGSMIKAIDETDRRRGIQTAHNRLHGITPQPIVKKSSNAILAFLDVSRRLNATDLKVVDEHIDELPLEQIPGLITLLEAQMKEAAKKLEFEEAAKLRDRIKHLRDKMLGR</sequence>
<reference evidence="18 19" key="1">
    <citation type="journal article" date="2021" name="Microorganisms">
        <title>Genome Evolution of Filamentous Cyanobacterium Nostoc Species: From Facultative Symbiosis to Free Living.</title>
        <authorList>
            <person name="Huo D."/>
            <person name="Li H."/>
            <person name="Cai F."/>
            <person name="Guo X."/>
            <person name="Qiao Z."/>
            <person name="Wang W."/>
            <person name="Yu G."/>
            <person name="Li R."/>
        </authorList>
    </citation>
    <scope>NUCLEOTIDE SEQUENCE [LARGE SCALE GENOMIC DNA]</scope>
    <source>
        <strain evidence="18 19">CHAB 5714</strain>
    </source>
</reference>
<dbReference type="Gene3D" id="3.40.50.300">
    <property type="entry name" value="P-loop containing nucleotide triphosphate hydrolases"/>
    <property type="match status" value="3"/>
</dbReference>
<dbReference type="Pfam" id="PF04851">
    <property type="entry name" value="ResIII"/>
    <property type="match status" value="1"/>
</dbReference>
<dbReference type="Gene3D" id="4.10.860.10">
    <property type="entry name" value="UVR domain"/>
    <property type="match status" value="1"/>
</dbReference>
<dbReference type="EMBL" id="JAIVFQ010000010">
    <property type="protein sequence ID" value="MCC5599533.1"/>
    <property type="molecule type" value="Genomic_DNA"/>
</dbReference>
<feature type="domain" description="Helicase C-terminal" evidence="17">
    <location>
        <begin position="429"/>
        <end position="583"/>
    </location>
</feature>
<feature type="domain" description="Helicase ATP-binding" evidence="16">
    <location>
        <begin position="25"/>
        <end position="171"/>
    </location>
</feature>
<evidence type="ECO:0000313" key="18">
    <source>
        <dbReference type="EMBL" id="MCC5599533.1"/>
    </source>
</evidence>
<feature type="binding site" evidence="12">
    <location>
        <begin position="38"/>
        <end position="45"/>
    </location>
    <ligand>
        <name>ATP</name>
        <dbReference type="ChEBI" id="CHEBI:30616"/>
    </ligand>
</feature>
<dbReference type="Pfam" id="PF12344">
    <property type="entry name" value="UvrB"/>
    <property type="match status" value="1"/>
</dbReference>
<dbReference type="NCBIfam" id="NF003673">
    <property type="entry name" value="PRK05298.1"/>
    <property type="match status" value="1"/>
</dbReference>
<protein>
    <recommendedName>
        <fullName evidence="11 12">UvrABC system protein B</fullName>
        <shortName evidence="12">Protein UvrB</shortName>
    </recommendedName>
    <alternativeName>
        <fullName evidence="12">Excinuclease ABC subunit B</fullName>
    </alternativeName>
</protein>
<comment type="domain">
    <text evidence="12">The beta-hairpin motif is involved in DNA binding.</text>
</comment>
<dbReference type="SMART" id="SM00490">
    <property type="entry name" value="HELICc"/>
    <property type="match status" value="1"/>
</dbReference>
<evidence type="ECO:0000256" key="5">
    <source>
        <dbReference type="ARBA" id="ARBA00022763"/>
    </source>
</evidence>
<evidence type="ECO:0000256" key="9">
    <source>
        <dbReference type="ARBA" id="ARBA00023204"/>
    </source>
</evidence>
<evidence type="ECO:0000256" key="1">
    <source>
        <dbReference type="ARBA" id="ARBA00004496"/>
    </source>
</evidence>
<dbReference type="Pfam" id="PF02151">
    <property type="entry name" value="UVR"/>
    <property type="match status" value="1"/>
</dbReference>
<dbReference type="HAMAP" id="MF_00204">
    <property type="entry name" value="UvrB"/>
    <property type="match status" value="1"/>
</dbReference>
<comment type="similarity">
    <text evidence="2 12 13">Belongs to the UvrB family.</text>
</comment>
<name>A0ABS8I6Y5_9NOSO</name>
<comment type="caution">
    <text evidence="18">The sequence shown here is derived from an EMBL/GenBank/DDBJ whole genome shotgun (WGS) entry which is preliminary data.</text>
</comment>
<dbReference type="PROSITE" id="PS50151">
    <property type="entry name" value="UVR"/>
    <property type="match status" value="1"/>
</dbReference>
<keyword evidence="3 12" id="KW-0963">Cytoplasm</keyword>
<keyword evidence="14" id="KW-0175">Coiled coil</keyword>
<dbReference type="Proteomes" id="UP001199525">
    <property type="component" value="Unassembled WGS sequence"/>
</dbReference>
<evidence type="ECO:0000256" key="7">
    <source>
        <dbReference type="ARBA" id="ARBA00022840"/>
    </source>
</evidence>
<evidence type="ECO:0000259" key="17">
    <source>
        <dbReference type="PROSITE" id="PS51194"/>
    </source>
</evidence>
<gene>
    <name evidence="12 18" type="primary">uvrB</name>
    <name evidence="18" type="ORF">LC586_09935</name>
</gene>
<evidence type="ECO:0000259" key="16">
    <source>
        <dbReference type="PROSITE" id="PS51192"/>
    </source>
</evidence>
<dbReference type="InterPro" id="IPR036876">
    <property type="entry name" value="UVR_dom_sf"/>
</dbReference>
<dbReference type="SUPFAM" id="SSF52540">
    <property type="entry name" value="P-loop containing nucleoside triphosphate hydrolases"/>
    <property type="match status" value="2"/>
</dbReference>
<evidence type="ECO:0000256" key="14">
    <source>
        <dbReference type="SAM" id="Coils"/>
    </source>
</evidence>
<keyword evidence="9 12" id="KW-0234">DNA repair</keyword>
<dbReference type="RefSeq" id="WP_229484384.1">
    <property type="nucleotide sequence ID" value="NZ_JAIVFQ010000010.1"/>
</dbReference>
<dbReference type="CDD" id="cd17916">
    <property type="entry name" value="DEXHc_UvrB"/>
    <property type="match status" value="1"/>
</dbReference>
<dbReference type="PANTHER" id="PTHR24029">
    <property type="entry name" value="UVRABC SYSTEM PROTEIN B"/>
    <property type="match status" value="1"/>
</dbReference>
<dbReference type="Pfam" id="PF17757">
    <property type="entry name" value="UvrB_inter"/>
    <property type="match status" value="1"/>
</dbReference>
<dbReference type="PROSITE" id="PS51192">
    <property type="entry name" value="HELICASE_ATP_BIND_1"/>
    <property type="match status" value="1"/>
</dbReference>
<evidence type="ECO:0000256" key="12">
    <source>
        <dbReference type="HAMAP-Rule" id="MF_00204"/>
    </source>
</evidence>
<keyword evidence="18" id="KW-0378">Hydrolase</keyword>
<proteinExistence type="inferred from homology"/>
<keyword evidence="7 12" id="KW-0067">ATP-binding</keyword>
<feature type="coiled-coil region" evidence="14">
    <location>
        <begin position="629"/>
        <end position="661"/>
    </location>
</feature>
<evidence type="ECO:0000256" key="10">
    <source>
        <dbReference type="ARBA" id="ARBA00026033"/>
    </source>
</evidence>
<evidence type="ECO:0000256" key="4">
    <source>
        <dbReference type="ARBA" id="ARBA00022741"/>
    </source>
</evidence>
<dbReference type="InterPro" id="IPR004807">
    <property type="entry name" value="UvrB"/>
</dbReference>
<evidence type="ECO:0000256" key="2">
    <source>
        <dbReference type="ARBA" id="ARBA00008533"/>
    </source>
</evidence>
<evidence type="ECO:0000256" key="3">
    <source>
        <dbReference type="ARBA" id="ARBA00022490"/>
    </source>
</evidence>
<keyword evidence="4 12" id="KW-0547">Nucleotide-binding</keyword>
<dbReference type="PANTHER" id="PTHR24029:SF0">
    <property type="entry name" value="UVRABC SYSTEM PROTEIN B"/>
    <property type="match status" value="1"/>
</dbReference>
<dbReference type="InterPro" id="IPR001650">
    <property type="entry name" value="Helicase_C-like"/>
</dbReference>
<dbReference type="GO" id="GO:0016787">
    <property type="term" value="F:hydrolase activity"/>
    <property type="evidence" value="ECO:0007669"/>
    <property type="project" value="UniProtKB-KW"/>
</dbReference>
<keyword evidence="12 13" id="KW-0742">SOS response</keyword>
<dbReference type="NCBIfam" id="TIGR00631">
    <property type="entry name" value="uvrb"/>
    <property type="match status" value="1"/>
</dbReference>
<accession>A0ABS8I6Y5</accession>
<organism evidence="18 19">
    <name type="scientific">Nostoc favosum CHAB5714</name>
    <dbReference type="NCBI Taxonomy" id="2780399"/>
    <lineage>
        <taxon>Bacteria</taxon>
        <taxon>Bacillati</taxon>
        <taxon>Cyanobacteriota</taxon>
        <taxon>Cyanophyceae</taxon>
        <taxon>Nostocales</taxon>
        <taxon>Nostocaceae</taxon>
        <taxon>Nostoc</taxon>
        <taxon>Nostoc favosum</taxon>
    </lineage>
</organism>
<dbReference type="Pfam" id="PF00271">
    <property type="entry name" value="Helicase_C"/>
    <property type="match status" value="1"/>
</dbReference>
<dbReference type="SUPFAM" id="SSF46600">
    <property type="entry name" value="C-terminal UvrC-binding domain of UvrB"/>
    <property type="match status" value="1"/>
</dbReference>
<dbReference type="CDD" id="cd18790">
    <property type="entry name" value="SF2_C_UvrB"/>
    <property type="match status" value="1"/>
</dbReference>
<dbReference type="InterPro" id="IPR041471">
    <property type="entry name" value="UvrB_inter"/>
</dbReference>
<comment type="subunit">
    <text evidence="10 12 13">Forms a heterotetramer with UvrA during the search for lesions. Interacts with UvrC in an incision complex.</text>
</comment>
<evidence type="ECO:0000256" key="13">
    <source>
        <dbReference type="RuleBase" id="RU003587"/>
    </source>
</evidence>
<evidence type="ECO:0000256" key="11">
    <source>
        <dbReference type="ARBA" id="ARBA00029504"/>
    </source>
</evidence>
<evidence type="ECO:0000259" key="15">
    <source>
        <dbReference type="PROSITE" id="PS50151"/>
    </source>
</evidence>
<dbReference type="InterPro" id="IPR001943">
    <property type="entry name" value="UVR_dom"/>
</dbReference>
<keyword evidence="8 12" id="KW-0267">Excision nuclease</keyword>
<evidence type="ECO:0000256" key="8">
    <source>
        <dbReference type="ARBA" id="ARBA00022881"/>
    </source>
</evidence>
<keyword evidence="6 12" id="KW-0228">DNA excision</keyword>
<dbReference type="InterPro" id="IPR027417">
    <property type="entry name" value="P-loop_NTPase"/>
</dbReference>
<dbReference type="InterPro" id="IPR024759">
    <property type="entry name" value="UvrB_YAD/RRR_dom"/>
</dbReference>
<dbReference type="InterPro" id="IPR014001">
    <property type="entry name" value="Helicase_ATP-bd"/>
</dbReference>
<dbReference type="PROSITE" id="PS51194">
    <property type="entry name" value="HELICASE_CTER"/>
    <property type="match status" value="1"/>
</dbReference>
<evidence type="ECO:0000313" key="19">
    <source>
        <dbReference type="Proteomes" id="UP001199525"/>
    </source>
</evidence>
<comment type="subcellular location">
    <subcellularLocation>
        <location evidence="1 12 13">Cytoplasm</location>
    </subcellularLocation>
</comment>
<dbReference type="InterPro" id="IPR006935">
    <property type="entry name" value="Helicase/UvrB_N"/>
</dbReference>